<reference evidence="2" key="1">
    <citation type="submission" date="2020-03" db="EMBL/GenBank/DDBJ databases">
        <authorList>
            <person name="Weist P."/>
        </authorList>
    </citation>
    <scope>NUCLEOTIDE SEQUENCE</scope>
</reference>
<feature type="compositionally biased region" description="Polar residues" evidence="1">
    <location>
        <begin position="1"/>
        <end position="16"/>
    </location>
</feature>
<feature type="compositionally biased region" description="Basic and acidic residues" evidence="1">
    <location>
        <begin position="17"/>
        <end position="29"/>
    </location>
</feature>
<organism evidence="2 3">
    <name type="scientific">Pleuronectes platessa</name>
    <name type="common">European plaice</name>
    <dbReference type="NCBI Taxonomy" id="8262"/>
    <lineage>
        <taxon>Eukaryota</taxon>
        <taxon>Metazoa</taxon>
        <taxon>Chordata</taxon>
        <taxon>Craniata</taxon>
        <taxon>Vertebrata</taxon>
        <taxon>Euteleostomi</taxon>
        <taxon>Actinopterygii</taxon>
        <taxon>Neopterygii</taxon>
        <taxon>Teleostei</taxon>
        <taxon>Neoteleostei</taxon>
        <taxon>Acanthomorphata</taxon>
        <taxon>Carangaria</taxon>
        <taxon>Pleuronectiformes</taxon>
        <taxon>Pleuronectoidei</taxon>
        <taxon>Pleuronectidae</taxon>
        <taxon>Pleuronectes</taxon>
    </lineage>
</organism>
<gene>
    <name evidence="2" type="ORF">PLEPLA_LOCUS29438</name>
</gene>
<evidence type="ECO:0000313" key="2">
    <source>
        <dbReference type="EMBL" id="CAB1441688.1"/>
    </source>
</evidence>
<keyword evidence="3" id="KW-1185">Reference proteome</keyword>
<evidence type="ECO:0000313" key="3">
    <source>
        <dbReference type="Proteomes" id="UP001153269"/>
    </source>
</evidence>
<dbReference type="EMBL" id="CADEAL010002681">
    <property type="protein sequence ID" value="CAB1441688.1"/>
    <property type="molecule type" value="Genomic_DNA"/>
</dbReference>
<comment type="caution">
    <text evidence="2">The sequence shown here is derived from an EMBL/GenBank/DDBJ whole genome shotgun (WGS) entry which is preliminary data.</text>
</comment>
<evidence type="ECO:0000256" key="1">
    <source>
        <dbReference type="SAM" id="MobiDB-lite"/>
    </source>
</evidence>
<dbReference type="Proteomes" id="UP001153269">
    <property type="component" value="Unassembled WGS sequence"/>
</dbReference>
<sequence length="79" mass="8767">MTCQGSRCITVQMSNQQDHHPSSRPERRSSPQSPSTAAHQDPPRAVVLVHRPYRMFSMTSDLCQASILKPDAGEAYVCP</sequence>
<name>A0A9N7YX44_PLEPL</name>
<protein>
    <submittedName>
        <fullName evidence="2">Uncharacterized protein</fullName>
    </submittedName>
</protein>
<proteinExistence type="predicted"/>
<accession>A0A9N7YX44</accession>
<feature type="region of interest" description="Disordered" evidence="1">
    <location>
        <begin position="1"/>
        <end position="45"/>
    </location>
</feature>
<dbReference type="AlphaFoldDB" id="A0A9N7YX44"/>